<sequence>MSFNHLTADTCTYSRRLNENMSTLGYIMSPFRYEHPEKCRHELGLIGGTATSHINGNLVDLESDLFGITRFNTKCINHQYAPVEKGGMIYNDKTKPIDTDMKHLPACQMISYKEVPLPGKVDYRPCTH</sequence>
<evidence type="ECO:0000313" key="1">
    <source>
        <dbReference type="EMBL" id="QHU20844.1"/>
    </source>
</evidence>
<name>A0A6C0KWH3_9ZZZZ</name>
<dbReference type="EMBL" id="MN740975">
    <property type="protein sequence ID" value="QHU20844.1"/>
    <property type="molecule type" value="Genomic_DNA"/>
</dbReference>
<organism evidence="1">
    <name type="scientific">viral metagenome</name>
    <dbReference type="NCBI Taxonomy" id="1070528"/>
    <lineage>
        <taxon>unclassified sequences</taxon>
        <taxon>metagenomes</taxon>
        <taxon>organismal metagenomes</taxon>
    </lineage>
</organism>
<reference evidence="1" key="1">
    <citation type="journal article" date="2020" name="Nature">
        <title>Giant virus diversity and host interactions through global metagenomics.</title>
        <authorList>
            <person name="Schulz F."/>
            <person name="Roux S."/>
            <person name="Paez-Espino D."/>
            <person name="Jungbluth S."/>
            <person name="Walsh D.A."/>
            <person name="Denef V.J."/>
            <person name="McMahon K.D."/>
            <person name="Konstantinidis K.T."/>
            <person name="Eloe-Fadrosh E.A."/>
            <person name="Kyrpides N.C."/>
            <person name="Woyke T."/>
        </authorList>
    </citation>
    <scope>NUCLEOTIDE SEQUENCE</scope>
    <source>
        <strain evidence="1">GVMAG-S-3300013094-100</strain>
    </source>
</reference>
<dbReference type="AlphaFoldDB" id="A0A6C0KWH3"/>
<accession>A0A6C0KWH3</accession>
<proteinExistence type="predicted"/>
<protein>
    <submittedName>
        <fullName evidence="1">Uncharacterized protein</fullName>
    </submittedName>
</protein>